<protein>
    <submittedName>
        <fullName evidence="1">Uncharacterized protein</fullName>
    </submittedName>
</protein>
<sequence length="151" mass="17800">MGVLKNEMMENEEIKRDALLAKVLGISYGQLVQTDWDFEEDEVNLDVQFSKNSPTEILRQIKGISSRRRVSIGLNALENTAYLYKEYAQQLGILYNEILMFDTWEIDIENDDEFIFIQFEEDTENYELLSKIKPFIDQSKPNYTVKVRRVD</sequence>
<organism evidence="1 2">
    <name type="scientific">Panacibacter microcysteis</name>
    <dbReference type="NCBI Taxonomy" id="2793269"/>
    <lineage>
        <taxon>Bacteria</taxon>
        <taxon>Pseudomonadati</taxon>
        <taxon>Bacteroidota</taxon>
        <taxon>Chitinophagia</taxon>
        <taxon>Chitinophagales</taxon>
        <taxon>Chitinophagaceae</taxon>
        <taxon>Panacibacter</taxon>
    </lineage>
</organism>
<keyword evidence="2" id="KW-1185">Reference proteome</keyword>
<reference evidence="1" key="1">
    <citation type="submission" date="2020-11" db="EMBL/GenBank/DDBJ databases">
        <title>Bacterial whole genome sequence for Panacibacter sp. DH6.</title>
        <authorList>
            <person name="Le V."/>
            <person name="Ko S."/>
            <person name="Ahn C.-Y."/>
            <person name="Oh H.-M."/>
        </authorList>
    </citation>
    <scope>NUCLEOTIDE SEQUENCE</scope>
    <source>
        <strain evidence="1">DH6</strain>
    </source>
</reference>
<proteinExistence type="predicted"/>
<accession>A0A931MC76</accession>
<dbReference type="AlphaFoldDB" id="A0A931MC76"/>
<dbReference type="EMBL" id="JADWYR010000002">
    <property type="protein sequence ID" value="MBG9377932.1"/>
    <property type="molecule type" value="Genomic_DNA"/>
</dbReference>
<name>A0A931MC76_9BACT</name>
<evidence type="ECO:0000313" key="2">
    <source>
        <dbReference type="Proteomes" id="UP000628448"/>
    </source>
</evidence>
<dbReference type="RefSeq" id="WP_196991993.1">
    <property type="nucleotide sequence ID" value="NZ_JADWYR010000002.1"/>
</dbReference>
<gene>
    <name evidence="1" type="ORF">I5907_16960</name>
</gene>
<dbReference type="Proteomes" id="UP000628448">
    <property type="component" value="Unassembled WGS sequence"/>
</dbReference>
<evidence type="ECO:0000313" key="1">
    <source>
        <dbReference type="EMBL" id="MBG9377932.1"/>
    </source>
</evidence>
<comment type="caution">
    <text evidence="1">The sequence shown here is derived from an EMBL/GenBank/DDBJ whole genome shotgun (WGS) entry which is preliminary data.</text>
</comment>